<proteinExistence type="predicted"/>
<evidence type="ECO:0000313" key="2">
    <source>
        <dbReference type="EMBL" id="MDO6416050.1"/>
    </source>
</evidence>
<keyword evidence="3" id="KW-1185">Reference proteome</keyword>
<comment type="caution">
    <text evidence="2">The sequence shown here is derived from an EMBL/GenBank/DDBJ whole genome shotgun (WGS) entry which is preliminary data.</text>
</comment>
<evidence type="ECO:0000256" key="1">
    <source>
        <dbReference type="SAM" id="MobiDB-lite"/>
    </source>
</evidence>
<sequence length="56" mass="5992">MDGAFPQARRRQKSLDQEAKDDVAATNARRKAVPDESVTGAGEKSILKGKPVALLV</sequence>
<dbReference type="EMBL" id="JAUOTP010000008">
    <property type="protein sequence ID" value="MDO6416050.1"/>
    <property type="molecule type" value="Genomic_DNA"/>
</dbReference>
<gene>
    <name evidence="2" type="ORF">Q4F19_16795</name>
</gene>
<name>A0ABT8YCJ0_9SPHN</name>
<dbReference type="RefSeq" id="WP_303544965.1">
    <property type="nucleotide sequence ID" value="NZ_JAUOTP010000008.1"/>
</dbReference>
<organism evidence="2 3">
    <name type="scientific">Sphingomonas natans</name>
    <dbReference type="NCBI Taxonomy" id="3063330"/>
    <lineage>
        <taxon>Bacteria</taxon>
        <taxon>Pseudomonadati</taxon>
        <taxon>Pseudomonadota</taxon>
        <taxon>Alphaproteobacteria</taxon>
        <taxon>Sphingomonadales</taxon>
        <taxon>Sphingomonadaceae</taxon>
        <taxon>Sphingomonas</taxon>
    </lineage>
</organism>
<dbReference type="Proteomes" id="UP001169764">
    <property type="component" value="Unassembled WGS sequence"/>
</dbReference>
<evidence type="ECO:0000313" key="3">
    <source>
        <dbReference type="Proteomes" id="UP001169764"/>
    </source>
</evidence>
<feature type="region of interest" description="Disordered" evidence="1">
    <location>
        <begin position="1"/>
        <end position="44"/>
    </location>
</feature>
<accession>A0ABT8YCJ0</accession>
<feature type="compositionally biased region" description="Basic and acidic residues" evidence="1">
    <location>
        <begin position="13"/>
        <end position="23"/>
    </location>
</feature>
<reference evidence="2" key="1">
    <citation type="submission" date="2023-07" db="EMBL/GenBank/DDBJ databases">
        <authorList>
            <person name="Kim M."/>
        </authorList>
    </citation>
    <scope>NUCLEOTIDE SEQUENCE</scope>
    <source>
        <strain evidence="2">BIUV-7</strain>
    </source>
</reference>
<protein>
    <submittedName>
        <fullName evidence="2">Uncharacterized protein</fullName>
    </submittedName>
</protein>